<dbReference type="Proteomes" id="UP000247523">
    <property type="component" value="Unassembled WGS sequence"/>
</dbReference>
<sequence length="83" mass="9657">MSKLDELLNATRINDLLKKQEEEKKCKNSILWIFAIVGAIAAVAGIAYAAYKFFTPDYLEDFEDDFEDDFDDDFFDDEEDEVE</sequence>
<reference evidence="4 5" key="1">
    <citation type="journal article" date="2017" name="Genome Announc.">
        <title>Draft Genome Sequence of a Sporulating and Motile Strain of Lachnotalea glycerini Isolated from Water in Quebec City, Canada.</title>
        <authorList>
            <person name="Maheux A.F."/>
            <person name="Boudreau D.K."/>
            <person name="Berube E."/>
            <person name="Boissinot M."/>
            <person name="Raymond F."/>
            <person name="Brodeur S."/>
            <person name="Corbeil J."/>
            <person name="Isabel S."/>
            <person name="Omar R.F."/>
            <person name="Bergeron M.G."/>
        </authorList>
    </citation>
    <scope>NUCLEOTIDE SEQUENCE [LARGE SCALE GENOMIC DNA]</scope>
    <source>
        <strain evidence="4 5">CCRI-19302</strain>
    </source>
</reference>
<dbReference type="EMBL" id="NOKA02000024">
    <property type="protein sequence ID" value="RDY30959.1"/>
    <property type="molecule type" value="Genomic_DNA"/>
</dbReference>
<evidence type="ECO:0000313" key="3">
    <source>
        <dbReference type="EMBL" id="PXV87865.1"/>
    </source>
</evidence>
<name>A0A255IQT3_9FIRM</name>
<evidence type="ECO:0000256" key="1">
    <source>
        <dbReference type="SAM" id="MobiDB-lite"/>
    </source>
</evidence>
<gene>
    <name evidence="3" type="ORF">C8E03_109155</name>
    <name evidence="4" type="ORF">CG710_011825</name>
</gene>
<evidence type="ECO:0000313" key="6">
    <source>
        <dbReference type="Proteomes" id="UP000247523"/>
    </source>
</evidence>
<organism evidence="3 6">
    <name type="scientific">Lachnotalea glycerini</name>
    <dbReference type="NCBI Taxonomy" id="1763509"/>
    <lineage>
        <taxon>Bacteria</taxon>
        <taxon>Bacillati</taxon>
        <taxon>Bacillota</taxon>
        <taxon>Clostridia</taxon>
        <taxon>Lachnospirales</taxon>
        <taxon>Lachnospiraceae</taxon>
        <taxon>Lachnotalea</taxon>
    </lineage>
</organism>
<accession>A0A255IQT3</accession>
<reference evidence="4" key="3">
    <citation type="submission" date="2018-07" db="EMBL/GenBank/DDBJ databases">
        <authorList>
            <person name="Quirk P.G."/>
            <person name="Krulwich T.A."/>
        </authorList>
    </citation>
    <scope>NUCLEOTIDE SEQUENCE</scope>
    <source>
        <strain evidence="4">CCRI-19302</strain>
    </source>
</reference>
<evidence type="ECO:0000313" key="4">
    <source>
        <dbReference type="EMBL" id="RDY30959.1"/>
    </source>
</evidence>
<keyword evidence="2" id="KW-1133">Transmembrane helix</keyword>
<dbReference type="RefSeq" id="WP_094375986.1">
    <property type="nucleotide sequence ID" value="NZ_NOKA02000024.1"/>
</dbReference>
<reference evidence="3 6" key="2">
    <citation type="submission" date="2018-05" db="EMBL/GenBank/DDBJ databases">
        <title>Genomic Encyclopedia of Type Strains, Phase IV (KMG-IV): sequencing the most valuable type-strain genomes for metagenomic binning, comparative biology and taxonomic classification.</title>
        <authorList>
            <person name="Goeker M."/>
        </authorList>
    </citation>
    <scope>NUCLEOTIDE SEQUENCE [LARGE SCALE GENOMIC DNA]</scope>
    <source>
        <strain evidence="3 6">DSM 28816</strain>
    </source>
</reference>
<protein>
    <submittedName>
        <fullName evidence="4">DUF4366 domain-containing protein</fullName>
    </submittedName>
</protein>
<evidence type="ECO:0000313" key="5">
    <source>
        <dbReference type="Proteomes" id="UP000216411"/>
    </source>
</evidence>
<keyword evidence="2" id="KW-0812">Transmembrane</keyword>
<evidence type="ECO:0000256" key="2">
    <source>
        <dbReference type="SAM" id="Phobius"/>
    </source>
</evidence>
<dbReference type="Proteomes" id="UP000216411">
    <property type="component" value="Unassembled WGS sequence"/>
</dbReference>
<feature type="transmembrane region" description="Helical" evidence="2">
    <location>
        <begin position="29"/>
        <end position="51"/>
    </location>
</feature>
<dbReference type="EMBL" id="QICS01000009">
    <property type="protein sequence ID" value="PXV87865.1"/>
    <property type="molecule type" value="Genomic_DNA"/>
</dbReference>
<proteinExistence type="predicted"/>
<keyword evidence="2" id="KW-0472">Membrane</keyword>
<comment type="caution">
    <text evidence="3">The sequence shown here is derived from an EMBL/GenBank/DDBJ whole genome shotgun (WGS) entry which is preliminary data.</text>
</comment>
<feature type="region of interest" description="Disordered" evidence="1">
    <location>
        <begin position="64"/>
        <end position="83"/>
    </location>
</feature>
<keyword evidence="5" id="KW-1185">Reference proteome</keyword>
<dbReference type="AlphaFoldDB" id="A0A255IQT3"/>